<evidence type="ECO:0000256" key="2">
    <source>
        <dbReference type="ARBA" id="ARBA00012438"/>
    </source>
</evidence>
<dbReference type="InterPro" id="IPR035965">
    <property type="entry name" value="PAS-like_dom_sf"/>
</dbReference>
<dbReference type="InterPro" id="IPR036890">
    <property type="entry name" value="HATPase_C_sf"/>
</dbReference>
<evidence type="ECO:0000259" key="8">
    <source>
        <dbReference type="PROSITE" id="PS50110"/>
    </source>
</evidence>
<evidence type="ECO:0000256" key="5">
    <source>
        <dbReference type="ARBA" id="ARBA00022777"/>
    </source>
</evidence>
<dbReference type="InterPro" id="IPR004358">
    <property type="entry name" value="Sig_transdc_His_kin-like_C"/>
</dbReference>
<dbReference type="PRINTS" id="PR00344">
    <property type="entry name" value="BCTRLSENSOR"/>
</dbReference>
<accession>A0A7G3G696</accession>
<dbReference type="SMART" id="SM00091">
    <property type="entry name" value="PAS"/>
    <property type="match status" value="2"/>
</dbReference>
<dbReference type="SUPFAM" id="SSF55785">
    <property type="entry name" value="PYP-like sensor domain (PAS domain)"/>
    <property type="match status" value="2"/>
</dbReference>
<reference evidence="9 10" key="1">
    <citation type="submission" date="2018-01" db="EMBL/GenBank/DDBJ databases">
        <title>Genome sequence of Iodobacter sp. strain PCH194 isolated from Indian Trans-Himalaya.</title>
        <authorList>
            <person name="Kumar V."/>
            <person name="Thakur V."/>
            <person name="Kumar S."/>
            <person name="Singh D."/>
        </authorList>
    </citation>
    <scope>NUCLEOTIDE SEQUENCE [LARGE SCALE GENOMIC DNA]</scope>
    <source>
        <strain evidence="9 10">PCH194</strain>
    </source>
</reference>
<gene>
    <name evidence="9" type="ORF">C1H71_03145</name>
</gene>
<organism evidence="9 10">
    <name type="scientific">Iodobacter fluviatilis</name>
    <dbReference type="NCBI Taxonomy" id="537"/>
    <lineage>
        <taxon>Bacteria</taxon>
        <taxon>Pseudomonadati</taxon>
        <taxon>Pseudomonadota</taxon>
        <taxon>Betaproteobacteria</taxon>
        <taxon>Neisseriales</taxon>
        <taxon>Chitinibacteraceae</taxon>
        <taxon>Iodobacter</taxon>
    </lineage>
</organism>
<dbReference type="InterPro" id="IPR011006">
    <property type="entry name" value="CheY-like_superfamily"/>
</dbReference>
<dbReference type="Pfam" id="PF13426">
    <property type="entry name" value="PAS_9"/>
    <property type="match status" value="1"/>
</dbReference>
<dbReference type="CDD" id="cd00082">
    <property type="entry name" value="HisKA"/>
    <property type="match status" value="1"/>
</dbReference>
<dbReference type="InterPro" id="IPR003594">
    <property type="entry name" value="HATPase_dom"/>
</dbReference>
<dbReference type="EC" id="2.7.13.3" evidence="2"/>
<protein>
    <recommendedName>
        <fullName evidence="2">histidine kinase</fullName>
        <ecNumber evidence="2">2.7.13.3</ecNumber>
    </recommendedName>
</protein>
<dbReference type="AlphaFoldDB" id="A0A7G3G696"/>
<evidence type="ECO:0000313" key="9">
    <source>
        <dbReference type="EMBL" id="QBC42648.1"/>
    </source>
</evidence>
<dbReference type="SMART" id="SM00388">
    <property type="entry name" value="HisKA"/>
    <property type="match status" value="1"/>
</dbReference>
<comment type="catalytic activity">
    <reaction evidence="1">
        <text>ATP + protein L-histidine = ADP + protein N-phospho-L-histidine.</text>
        <dbReference type="EC" id="2.7.13.3"/>
    </reaction>
</comment>
<keyword evidence="4" id="KW-0808">Transferase</keyword>
<dbReference type="Gene3D" id="3.30.565.10">
    <property type="entry name" value="Histidine kinase-like ATPase, C-terminal domain"/>
    <property type="match status" value="1"/>
</dbReference>
<dbReference type="PANTHER" id="PTHR43047">
    <property type="entry name" value="TWO-COMPONENT HISTIDINE PROTEIN KINASE"/>
    <property type="match status" value="1"/>
</dbReference>
<feature type="domain" description="Histidine kinase" evidence="7">
    <location>
        <begin position="265"/>
        <end position="481"/>
    </location>
</feature>
<dbReference type="Gene3D" id="3.40.50.2300">
    <property type="match status" value="1"/>
</dbReference>
<dbReference type="Gene3D" id="1.10.287.130">
    <property type="match status" value="1"/>
</dbReference>
<evidence type="ECO:0000256" key="3">
    <source>
        <dbReference type="ARBA" id="ARBA00022553"/>
    </source>
</evidence>
<evidence type="ECO:0000256" key="6">
    <source>
        <dbReference type="PROSITE-ProRule" id="PRU00169"/>
    </source>
</evidence>
<dbReference type="Pfam" id="PF02518">
    <property type="entry name" value="HATPase_c"/>
    <property type="match status" value="1"/>
</dbReference>
<name>A0A7G3G696_9NEIS</name>
<dbReference type="SUPFAM" id="SSF52172">
    <property type="entry name" value="CheY-like"/>
    <property type="match status" value="1"/>
</dbReference>
<dbReference type="InterPro" id="IPR001789">
    <property type="entry name" value="Sig_transdc_resp-reg_receiver"/>
</dbReference>
<dbReference type="CDD" id="cd00156">
    <property type="entry name" value="REC"/>
    <property type="match status" value="1"/>
</dbReference>
<evidence type="ECO:0000313" key="10">
    <source>
        <dbReference type="Proteomes" id="UP000515917"/>
    </source>
</evidence>
<dbReference type="RefSeq" id="WP_130105266.1">
    <property type="nucleotide sequence ID" value="NZ_CP025781.1"/>
</dbReference>
<dbReference type="SUPFAM" id="SSF55874">
    <property type="entry name" value="ATPase domain of HSP90 chaperone/DNA topoisomerase II/histidine kinase"/>
    <property type="match status" value="1"/>
</dbReference>
<dbReference type="InterPro" id="IPR003661">
    <property type="entry name" value="HisK_dim/P_dom"/>
</dbReference>
<dbReference type="GO" id="GO:0009927">
    <property type="term" value="F:histidine phosphotransfer kinase activity"/>
    <property type="evidence" value="ECO:0007669"/>
    <property type="project" value="TreeGrafter"/>
</dbReference>
<keyword evidence="5" id="KW-0418">Kinase</keyword>
<keyword evidence="3 6" id="KW-0597">Phosphoprotein</keyword>
<dbReference type="SMART" id="SM00387">
    <property type="entry name" value="HATPase_c"/>
    <property type="match status" value="1"/>
</dbReference>
<dbReference type="InterPro" id="IPR005467">
    <property type="entry name" value="His_kinase_dom"/>
</dbReference>
<evidence type="ECO:0000256" key="1">
    <source>
        <dbReference type="ARBA" id="ARBA00000085"/>
    </source>
</evidence>
<sequence length="623" mass="69051">MKPYAQTLLDACGYAVLAINPSSGLIVSSNLECERLLGYSAASLLGRPIADIEIGLHDLFFWEEVRQNSISSVRAVQSEYRHKNGSCITVQKTIRCFNDDTGPLCVISVHDVSAAKRLEDETARSSSLLAATLESSHDGILVTDLDGIICNFNQRVNIIWQWQTNTNSSTLFNHMASQLQDPAHFLRWLETLYQDPYHNGQLECWLKDGRVFELNSHPQLLRQQAIGRLITMHDISALKATEEQLRIARDEAQAASRAKSDFLSHMSHELRTPLNAILGFAQLLEGEPDPTAHELGNYIAKAGWHLLELINEVLDLASIEAGKMKLRIEPIDLTAIIQDCLELTRQLAIDKHVHLAEPHLNTGRFIAQVDARRLKQMLLNLISNAIKYNRPNGRVEITITAADETHWRLMVSDTGNGISESDQALLFQPFSRVGNHSIEIEGTGIGLAFTRKLAHLMSGEVNMDSSLGKGSRFWIDLPCATLHCSTTLATPLPLNNKILLYIEDDILSQQLLVKIMAQHRPQYKLIPASNAATGLALALSAEPDLILLDMHLPDASGAAVLEQLRKQSTTRHIPVLAISGDTGSDEISHAKRAGFDGYLTKPIKLDTILEHIDRMLSGKTVKS</sequence>
<proteinExistence type="predicted"/>
<dbReference type="GO" id="GO:0005886">
    <property type="term" value="C:plasma membrane"/>
    <property type="evidence" value="ECO:0007669"/>
    <property type="project" value="TreeGrafter"/>
</dbReference>
<dbReference type="PROSITE" id="PS50109">
    <property type="entry name" value="HIS_KIN"/>
    <property type="match status" value="1"/>
</dbReference>
<dbReference type="CDD" id="cd00130">
    <property type="entry name" value="PAS"/>
    <property type="match status" value="1"/>
</dbReference>
<evidence type="ECO:0000259" key="7">
    <source>
        <dbReference type="PROSITE" id="PS50109"/>
    </source>
</evidence>
<dbReference type="KEGG" id="ifl:C1H71_03145"/>
<dbReference type="PROSITE" id="PS50110">
    <property type="entry name" value="RESPONSE_REGULATORY"/>
    <property type="match status" value="1"/>
</dbReference>
<evidence type="ECO:0000256" key="4">
    <source>
        <dbReference type="ARBA" id="ARBA00022679"/>
    </source>
</evidence>
<dbReference type="CDD" id="cd16922">
    <property type="entry name" value="HATPase_EvgS-ArcB-TorS-like"/>
    <property type="match status" value="1"/>
</dbReference>
<feature type="domain" description="Response regulatory" evidence="8">
    <location>
        <begin position="498"/>
        <end position="616"/>
    </location>
</feature>
<dbReference type="SMART" id="SM00448">
    <property type="entry name" value="REC"/>
    <property type="match status" value="1"/>
</dbReference>
<dbReference type="Proteomes" id="UP000515917">
    <property type="component" value="Chromosome"/>
</dbReference>
<dbReference type="Pfam" id="PF00512">
    <property type="entry name" value="HisKA"/>
    <property type="match status" value="1"/>
</dbReference>
<dbReference type="NCBIfam" id="TIGR00229">
    <property type="entry name" value="sensory_box"/>
    <property type="match status" value="2"/>
</dbReference>
<feature type="modified residue" description="4-aspartylphosphate" evidence="6">
    <location>
        <position position="549"/>
    </location>
</feature>
<dbReference type="EMBL" id="CP025781">
    <property type="protein sequence ID" value="QBC42648.1"/>
    <property type="molecule type" value="Genomic_DNA"/>
</dbReference>
<dbReference type="InterPro" id="IPR000014">
    <property type="entry name" value="PAS"/>
</dbReference>
<dbReference type="Pfam" id="PF00072">
    <property type="entry name" value="Response_reg"/>
    <property type="match status" value="1"/>
</dbReference>
<dbReference type="GO" id="GO:0000155">
    <property type="term" value="F:phosphorelay sensor kinase activity"/>
    <property type="evidence" value="ECO:0007669"/>
    <property type="project" value="InterPro"/>
</dbReference>
<dbReference type="InterPro" id="IPR036097">
    <property type="entry name" value="HisK_dim/P_sf"/>
</dbReference>
<dbReference type="Gene3D" id="3.30.450.20">
    <property type="entry name" value="PAS domain"/>
    <property type="match status" value="2"/>
</dbReference>
<keyword evidence="10" id="KW-1185">Reference proteome</keyword>
<dbReference type="SUPFAM" id="SSF47384">
    <property type="entry name" value="Homodimeric domain of signal transducing histidine kinase"/>
    <property type="match status" value="1"/>
</dbReference>
<dbReference type="PANTHER" id="PTHR43047:SF72">
    <property type="entry name" value="OSMOSENSING HISTIDINE PROTEIN KINASE SLN1"/>
    <property type="match status" value="1"/>
</dbReference>